<gene>
    <name evidence="1" type="ORF">ABVT43_17520</name>
</gene>
<dbReference type="EMBL" id="JBEVCJ010000031">
    <property type="protein sequence ID" value="MET1256946.1"/>
    <property type="molecule type" value="Genomic_DNA"/>
</dbReference>
<accession>A0ABV2BYF6</accession>
<evidence type="ECO:0000313" key="2">
    <source>
        <dbReference type="Proteomes" id="UP001548189"/>
    </source>
</evidence>
<organism evidence="1 2">
    <name type="scientific">Aliikangiella maris</name>
    <dbReference type="NCBI Taxonomy" id="3162458"/>
    <lineage>
        <taxon>Bacteria</taxon>
        <taxon>Pseudomonadati</taxon>
        <taxon>Pseudomonadota</taxon>
        <taxon>Gammaproteobacteria</taxon>
        <taxon>Oceanospirillales</taxon>
        <taxon>Pleioneaceae</taxon>
        <taxon>Aliikangiella</taxon>
    </lineage>
</organism>
<dbReference type="Proteomes" id="UP001548189">
    <property type="component" value="Unassembled WGS sequence"/>
</dbReference>
<name>A0ABV2BYF6_9GAMM</name>
<protein>
    <submittedName>
        <fullName evidence="1">DUF2976 domain-containing protein</fullName>
    </submittedName>
</protein>
<evidence type="ECO:0000313" key="1">
    <source>
        <dbReference type="EMBL" id="MET1256946.1"/>
    </source>
</evidence>
<reference evidence="1 2" key="1">
    <citation type="submission" date="2024-06" db="EMBL/GenBank/DDBJ databases">
        <authorList>
            <person name="Li F."/>
        </authorList>
    </citation>
    <scope>NUCLEOTIDE SEQUENCE [LARGE SCALE GENOMIC DNA]</scope>
    <source>
        <strain evidence="1 2">GXAS 311</strain>
    </source>
</reference>
<dbReference type="InterPro" id="IPR021356">
    <property type="entry name" value="Integr_conj_element_PFL4702"/>
</dbReference>
<proteinExistence type="predicted"/>
<dbReference type="Pfam" id="PF11190">
    <property type="entry name" value="DUF2976"/>
    <property type="match status" value="1"/>
</dbReference>
<keyword evidence="2" id="KW-1185">Reference proteome</keyword>
<sequence length="121" mass="13135">MKKITKLHTWIKAAVATMVISLSSIVSAEMPVVEANSDGVGATGGLWAFLTGWFKDIMVWIPLGLMSVATIWVAWSLLQKVLNERQQEKPNWGSVLSHAAGCVLLLVVTVFLGNATINVWA</sequence>
<comment type="caution">
    <text evidence="1">The sequence shown here is derived from an EMBL/GenBank/DDBJ whole genome shotgun (WGS) entry which is preliminary data.</text>
</comment>